<dbReference type="Gene3D" id="2.60.120.590">
    <property type="entry name" value="Alpha-ketoglutarate-dependent dioxygenase AlkB-like"/>
    <property type="match status" value="1"/>
</dbReference>
<proteinExistence type="predicted"/>
<dbReference type="AlphaFoldDB" id="A0AAW2YZ73"/>
<dbReference type="Proteomes" id="UP001431209">
    <property type="component" value="Unassembled WGS sequence"/>
</dbReference>
<keyword evidence="2" id="KW-1185">Reference proteome</keyword>
<dbReference type="InterPro" id="IPR037151">
    <property type="entry name" value="AlkB-like_sf"/>
</dbReference>
<evidence type="ECO:0000313" key="2">
    <source>
        <dbReference type="Proteomes" id="UP001431209"/>
    </source>
</evidence>
<comment type="caution">
    <text evidence="1">The sequence shown here is derived from an EMBL/GenBank/DDBJ whole genome shotgun (WGS) entry which is preliminary data.</text>
</comment>
<reference evidence="1 2" key="1">
    <citation type="submission" date="2024-03" db="EMBL/GenBank/DDBJ databases">
        <title>The Acrasis kona genome and developmental transcriptomes reveal deep origins of eukaryotic multicellular pathways.</title>
        <authorList>
            <person name="Sheikh S."/>
            <person name="Fu C.-J."/>
            <person name="Brown M.W."/>
            <person name="Baldauf S.L."/>
        </authorList>
    </citation>
    <scope>NUCLEOTIDE SEQUENCE [LARGE SCALE GENOMIC DNA]</scope>
    <source>
        <strain evidence="1 2">ATCC MYA-3509</strain>
    </source>
</reference>
<sequence length="287" mass="33064">MDRQNQTFTLTFGDQAENHVGMQKVGSLSSVGYNREDLCKAQEWFEKRDAKCELINLPTFLPDDKTFDGDALVLVVRNGLKAILTPQYSSDEFFEEQSKLPKDSKALMYGRVVRKKARHNLCFADESQEPDYENGKGRLVSYESVPILKKVRRELVNVIGDKAKDLVVEGNYYYDKSCGIGFHGDAERMKVIGVRVGATIPLHFQWFQKCNPVGSRIKINLSHGDMYIMCQKATGNDFKKKNILTLRHAAGHEKYLTIKTKKRKLEEEPKKIKRLRINKIFYKKFDL</sequence>
<evidence type="ECO:0000313" key="1">
    <source>
        <dbReference type="EMBL" id="KAL0482314.1"/>
    </source>
</evidence>
<name>A0AAW2YZ73_9EUKA</name>
<accession>A0AAW2YZ73</accession>
<dbReference type="EMBL" id="JAOPGA020000840">
    <property type="protein sequence ID" value="KAL0482314.1"/>
    <property type="molecule type" value="Genomic_DNA"/>
</dbReference>
<dbReference type="SUPFAM" id="SSF51197">
    <property type="entry name" value="Clavaminate synthase-like"/>
    <property type="match status" value="1"/>
</dbReference>
<organism evidence="1 2">
    <name type="scientific">Acrasis kona</name>
    <dbReference type="NCBI Taxonomy" id="1008807"/>
    <lineage>
        <taxon>Eukaryota</taxon>
        <taxon>Discoba</taxon>
        <taxon>Heterolobosea</taxon>
        <taxon>Tetramitia</taxon>
        <taxon>Eutetramitia</taxon>
        <taxon>Acrasidae</taxon>
        <taxon>Acrasis</taxon>
    </lineage>
</organism>
<gene>
    <name evidence="1" type="ORF">AKO1_012977</name>
</gene>
<protein>
    <submittedName>
        <fullName evidence="1">Uncharacterized protein</fullName>
    </submittedName>
</protein>